<dbReference type="OMA" id="TGDICFR"/>
<keyword evidence="6" id="KW-1185">Reference proteome</keyword>
<dbReference type="Proteomes" id="UP000265566">
    <property type="component" value="Chromosome 7"/>
</dbReference>
<dbReference type="PANTHER" id="PTHR32212">
    <property type="entry name" value="CYCLIN-LIKE F-BOX"/>
    <property type="match status" value="1"/>
</dbReference>
<reference evidence="3 6" key="4">
    <citation type="journal article" date="2014" name="BMC Genomics">
        <title>An improved genome release (version Mt4.0) for the model legume Medicago truncatula.</title>
        <authorList>
            <person name="Tang H."/>
            <person name="Krishnakumar V."/>
            <person name="Bidwell S."/>
            <person name="Rosen B."/>
            <person name="Chan A."/>
            <person name="Zhou S."/>
            <person name="Gentzbittel L."/>
            <person name="Childs K.L."/>
            <person name="Yandell M."/>
            <person name="Gundlach H."/>
            <person name="Mayer K.F."/>
            <person name="Schwartz D.C."/>
            <person name="Town C.D."/>
        </authorList>
    </citation>
    <scope>GENOME REANNOTATION</scope>
    <source>
        <strain evidence="5 6">cv. Jemalong A17</strain>
    </source>
</reference>
<name>A2Q620_MEDTR</name>
<reference evidence="2" key="1">
    <citation type="submission" date="2006-02" db="EMBL/GenBank/DDBJ databases">
        <authorList>
            <person name="Town C.D."/>
        </authorList>
    </citation>
    <scope>NUCLEOTIDE SEQUENCE</scope>
</reference>
<sequence length="522" mass="59961">MVRFKFDPGCPVEISNYDGSIYEPWFTGTIISCVSSNEFLVDYNDLELEQTVVRIHQIRPVPLPVGDFELKIGDDVDVFWKQGWWKGYVKEDLGYGKFRVSVSGTNTKVFSKEKLRVHRKWIVDNWVPPIITKQLKSHKGTDETEAGNRISELPDCILLHIMSFLEARDAVRTCILSKRWKDLCKRLTTLTYIPSWDENSFKNFKSWVLSSRDQSCSLWNLTIDTQFQEGEEDLHTLIQYALFHNLQNLNIKINPSLTPKSDLLPLILASNSLTFLELSYRRGGSIAAARSPILPKSLHLPALRTLHLEYVNFVATRDHYVDPFSNLHALNTLVLRCCYLIEDALVLCISNQTLSNLTIFHICFADEFFNEIVLSTPNLCSFTILNSLIFEQVLSSTCNLSFLQQVNIDGFKNSTWNLSEDIGEASVFLSWLQVLANVKILKIGYSIIQAIDNDFTVNDNSKKVEPPCFVRLESLTVNKESDARVPDDEIIEIVEHLLQNTTPMPRVNITEIYENYDQYYRC</sequence>
<dbReference type="InterPro" id="IPR008395">
    <property type="entry name" value="Agenet-like_dom"/>
</dbReference>
<dbReference type="CDD" id="cd22160">
    <property type="entry name" value="F-box_AtFBL13-like"/>
    <property type="match status" value="1"/>
</dbReference>
<organism evidence="2">
    <name type="scientific">Medicago truncatula</name>
    <name type="common">Barrel medic</name>
    <name type="synonym">Medicago tribuloides</name>
    <dbReference type="NCBI Taxonomy" id="3880"/>
    <lineage>
        <taxon>Eukaryota</taxon>
        <taxon>Viridiplantae</taxon>
        <taxon>Streptophyta</taxon>
        <taxon>Embryophyta</taxon>
        <taxon>Tracheophyta</taxon>
        <taxon>Spermatophyta</taxon>
        <taxon>Magnoliopsida</taxon>
        <taxon>eudicotyledons</taxon>
        <taxon>Gunneridae</taxon>
        <taxon>Pentapetalae</taxon>
        <taxon>rosids</taxon>
        <taxon>fabids</taxon>
        <taxon>Fabales</taxon>
        <taxon>Fabaceae</taxon>
        <taxon>Papilionoideae</taxon>
        <taxon>50 kb inversion clade</taxon>
        <taxon>NPAAA clade</taxon>
        <taxon>Hologalegina</taxon>
        <taxon>IRL clade</taxon>
        <taxon>Trifolieae</taxon>
        <taxon>Medicago</taxon>
    </lineage>
</organism>
<dbReference type="AlphaFoldDB" id="A2Q620"/>
<reference evidence="2" key="2">
    <citation type="submission" date="2007-03" db="EMBL/GenBank/DDBJ databases">
        <authorList>
            <consortium name="The International Medicago Genome Annotation Group"/>
        </authorList>
    </citation>
    <scope>NUCLEOTIDE SEQUENCE</scope>
</reference>
<dbReference type="SMART" id="SM00743">
    <property type="entry name" value="Agenet"/>
    <property type="match status" value="2"/>
</dbReference>
<dbReference type="SUPFAM" id="SSF52047">
    <property type="entry name" value="RNI-like"/>
    <property type="match status" value="1"/>
</dbReference>
<evidence type="ECO:0000313" key="3">
    <source>
        <dbReference type="EMBL" id="AES77792.1"/>
    </source>
</evidence>
<gene>
    <name evidence="5" type="primary">11424893</name>
    <name evidence="3" type="ordered locus">MTR_7g017280</name>
    <name evidence="2" type="ORF">MtrDRAFT_AC172742g24v1</name>
    <name evidence="4" type="ORF">MtrunA17_Chr7g0220351</name>
</gene>
<dbReference type="PaxDb" id="3880-AES77792"/>
<dbReference type="Proteomes" id="UP000002051">
    <property type="component" value="Unassembled WGS sequence"/>
</dbReference>
<feature type="domain" description="F-box" evidence="1">
    <location>
        <begin position="147"/>
        <end position="204"/>
    </location>
</feature>
<dbReference type="HOGENOM" id="CLU_010721_2_0_1"/>
<dbReference type="KEGG" id="mtr:11424893"/>
<evidence type="ECO:0000259" key="1">
    <source>
        <dbReference type="PROSITE" id="PS50181"/>
    </source>
</evidence>
<dbReference type="PROSITE" id="PS50181">
    <property type="entry name" value="FBOX"/>
    <property type="match status" value="1"/>
</dbReference>
<dbReference type="OrthoDB" id="1848700at2759"/>
<reference evidence="7" key="6">
    <citation type="journal article" date="2018" name="Nat. Plants">
        <title>Whole-genome landscape of Medicago truncatula symbiotic genes.</title>
        <authorList>
            <person name="Pecrix Y."/>
            <person name="Staton S.E."/>
            <person name="Sallet E."/>
            <person name="Lelandais-Briere C."/>
            <person name="Moreau S."/>
            <person name="Carrere S."/>
            <person name="Blein T."/>
            <person name="Jardinaud M.F."/>
            <person name="Latrasse D."/>
            <person name="Zouine M."/>
            <person name="Zahm M."/>
            <person name="Kreplak J."/>
            <person name="Mayjonade B."/>
            <person name="Satge C."/>
            <person name="Perez M."/>
            <person name="Cauet S."/>
            <person name="Marande W."/>
            <person name="Chantry-Darmon C."/>
            <person name="Lopez-Roques C."/>
            <person name="Bouchez O."/>
            <person name="Berard A."/>
            <person name="Debelle F."/>
            <person name="Munos S."/>
            <person name="Bendahmane A."/>
            <person name="Berges H."/>
            <person name="Niebel A."/>
            <person name="Buitink J."/>
            <person name="Frugier F."/>
            <person name="Benhamed M."/>
            <person name="Crespi M."/>
            <person name="Gouzy J."/>
            <person name="Gamas P."/>
        </authorList>
    </citation>
    <scope>NUCLEOTIDE SEQUENCE [LARGE SCALE GENOMIC DNA]</scope>
    <source>
        <strain evidence="7">cv. Jemalong A17</strain>
    </source>
</reference>
<evidence type="ECO:0000313" key="5">
    <source>
        <dbReference type="EnsemblPlants" id="AES77792"/>
    </source>
</evidence>
<dbReference type="EMBL" id="PSQE01000007">
    <property type="protein sequence ID" value="RHN44525.1"/>
    <property type="molecule type" value="Genomic_DNA"/>
</dbReference>
<evidence type="ECO:0000313" key="6">
    <source>
        <dbReference type="Proteomes" id="UP000002051"/>
    </source>
</evidence>
<dbReference type="InterPro" id="IPR014002">
    <property type="entry name" value="Agenet_dom_plant"/>
</dbReference>
<reference evidence="3 6" key="3">
    <citation type="journal article" date="2011" name="Nature">
        <title>The Medicago genome provides insight into the evolution of rhizobial symbioses.</title>
        <authorList>
            <person name="Young N.D."/>
            <person name="Debelle F."/>
            <person name="Oldroyd G.E."/>
            <person name="Geurts R."/>
            <person name="Cannon S.B."/>
            <person name="Udvardi M.K."/>
            <person name="Benedito V.A."/>
            <person name="Mayer K.F."/>
            <person name="Gouzy J."/>
            <person name="Schoof H."/>
            <person name="Van de Peer Y."/>
            <person name="Proost S."/>
            <person name="Cook D.R."/>
            <person name="Meyers B.C."/>
            <person name="Spannagl M."/>
            <person name="Cheung F."/>
            <person name="De Mita S."/>
            <person name="Krishnakumar V."/>
            <person name="Gundlach H."/>
            <person name="Zhou S."/>
            <person name="Mudge J."/>
            <person name="Bharti A.K."/>
            <person name="Murray J.D."/>
            <person name="Naoumkina M.A."/>
            <person name="Rosen B."/>
            <person name="Silverstein K.A."/>
            <person name="Tang H."/>
            <person name="Rombauts S."/>
            <person name="Zhao P.X."/>
            <person name="Zhou P."/>
            <person name="Barbe V."/>
            <person name="Bardou P."/>
            <person name="Bechner M."/>
            <person name="Bellec A."/>
            <person name="Berger A."/>
            <person name="Berges H."/>
            <person name="Bidwell S."/>
            <person name="Bisseling T."/>
            <person name="Choisne N."/>
            <person name="Couloux A."/>
            <person name="Denny R."/>
            <person name="Deshpande S."/>
            <person name="Dai X."/>
            <person name="Doyle J.J."/>
            <person name="Dudez A.M."/>
            <person name="Farmer A.D."/>
            <person name="Fouteau S."/>
            <person name="Franken C."/>
            <person name="Gibelin C."/>
            <person name="Gish J."/>
            <person name="Goldstein S."/>
            <person name="Gonzalez A.J."/>
            <person name="Green P.J."/>
            <person name="Hallab A."/>
            <person name="Hartog M."/>
            <person name="Hua A."/>
            <person name="Humphray S.J."/>
            <person name="Jeong D.H."/>
            <person name="Jing Y."/>
            <person name="Jocker A."/>
            <person name="Kenton S.M."/>
            <person name="Kim D.J."/>
            <person name="Klee K."/>
            <person name="Lai H."/>
            <person name="Lang C."/>
            <person name="Lin S."/>
            <person name="Macmil S.L."/>
            <person name="Magdelenat G."/>
            <person name="Matthews L."/>
            <person name="McCorrison J."/>
            <person name="Monaghan E.L."/>
            <person name="Mun J.H."/>
            <person name="Najar F.Z."/>
            <person name="Nicholson C."/>
            <person name="Noirot C."/>
            <person name="O'Bleness M."/>
            <person name="Paule C.R."/>
            <person name="Poulain J."/>
            <person name="Prion F."/>
            <person name="Qin B."/>
            <person name="Qu C."/>
            <person name="Retzel E.F."/>
            <person name="Riddle C."/>
            <person name="Sallet E."/>
            <person name="Samain S."/>
            <person name="Samson N."/>
            <person name="Sanders I."/>
            <person name="Saurat O."/>
            <person name="Scarpelli C."/>
            <person name="Schiex T."/>
            <person name="Segurens B."/>
            <person name="Severin A.J."/>
            <person name="Sherrier D.J."/>
            <person name="Shi R."/>
            <person name="Sims S."/>
            <person name="Singer S.R."/>
            <person name="Sinharoy S."/>
            <person name="Sterck L."/>
            <person name="Viollet A."/>
            <person name="Wang B.B."/>
            <person name="Wang K."/>
            <person name="Wang M."/>
            <person name="Wang X."/>
            <person name="Warfsmann J."/>
            <person name="Weissenbach J."/>
            <person name="White D.D."/>
            <person name="White J.D."/>
            <person name="Wiley G.B."/>
            <person name="Wincker P."/>
            <person name="Xing Y."/>
            <person name="Yang L."/>
            <person name="Yao Z."/>
            <person name="Ying F."/>
            <person name="Zhai J."/>
            <person name="Zhou L."/>
            <person name="Zuber A."/>
            <person name="Denarie J."/>
            <person name="Dixon R.A."/>
            <person name="May G.D."/>
            <person name="Schwartz D.C."/>
            <person name="Rogers J."/>
            <person name="Quetier F."/>
            <person name="Town C.D."/>
            <person name="Roe B.A."/>
        </authorList>
    </citation>
    <scope>NUCLEOTIDE SEQUENCE [LARGE SCALE GENOMIC DNA]</scope>
    <source>
        <strain evidence="3">A17</strain>
        <strain evidence="5 6">cv. Jemalong A17</strain>
    </source>
</reference>
<accession>A2Q620</accession>
<dbReference type="Gene3D" id="3.80.10.10">
    <property type="entry name" value="Ribonuclease Inhibitor"/>
    <property type="match status" value="1"/>
</dbReference>
<dbReference type="Pfam" id="PF05641">
    <property type="entry name" value="Agenet"/>
    <property type="match status" value="1"/>
</dbReference>
<dbReference type="SUPFAM" id="SSF81383">
    <property type="entry name" value="F-box domain"/>
    <property type="match status" value="1"/>
</dbReference>
<reference evidence="4" key="7">
    <citation type="journal article" date="2018" name="Nat. Plants">
        <title>Whole-genome landscape of Medicago truncatula symbiotic genes.</title>
        <authorList>
            <person name="Pecrix Y."/>
            <person name="Gamas P."/>
            <person name="Carrere S."/>
        </authorList>
    </citation>
    <scope>NUCLEOTIDE SEQUENCE</scope>
    <source>
        <tissue evidence="4">Leaves</tissue>
    </source>
</reference>
<dbReference type="Gramene" id="rna38654">
    <property type="protein sequence ID" value="RHN44525.1"/>
    <property type="gene ID" value="gene38654"/>
</dbReference>
<dbReference type="EMBL" id="AC172742">
    <property type="protein sequence ID" value="ABN09040.1"/>
    <property type="molecule type" value="Genomic_DNA"/>
</dbReference>
<dbReference type="InterPro" id="IPR032675">
    <property type="entry name" value="LRR_dom_sf"/>
</dbReference>
<evidence type="ECO:0000313" key="2">
    <source>
        <dbReference type="EMBL" id="ABN09040.1"/>
    </source>
</evidence>
<dbReference type="InterPro" id="IPR053781">
    <property type="entry name" value="F-box_AtFBL13-like"/>
</dbReference>
<dbReference type="EMBL" id="CM001223">
    <property type="protein sequence ID" value="AES77792.1"/>
    <property type="molecule type" value="Genomic_DNA"/>
</dbReference>
<dbReference type="PANTHER" id="PTHR32212:SF385">
    <property type="entry name" value="F-BOX_RNI_FBD-LIKE DOMAIN PROTEIN"/>
    <property type="match status" value="1"/>
</dbReference>
<dbReference type="EnsemblPlants" id="AES77792">
    <property type="protein sequence ID" value="AES77792"/>
    <property type="gene ID" value="MTR_7g017280"/>
</dbReference>
<dbReference type="Pfam" id="PF00646">
    <property type="entry name" value="F-box"/>
    <property type="match status" value="1"/>
</dbReference>
<evidence type="ECO:0000313" key="7">
    <source>
        <dbReference type="Proteomes" id="UP000265566"/>
    </source>
</evidence>
<evidence type="ECO:0000313" key="4">
    <source>
        <dbReference type="EMBL" id="RHN44525.1"/>
    </source>
</evidence>
<reference evidence="5" key="5">
    <citation type="submission" date="2015-04" db="UniProtKB">
        <authorList>
            <consortium name="EnsemblPlants"/>
        </authorList>
    </citation>
    <scope>IDENTIFICATION</scope>
    <source>
        <strain evidence="5">cv. Jemalong A17</strain>
    </source>
</reference>
<dbReference type="InterPro" id="IPR001810">
    <property type="entry name" value="F-box_dom"/>
</dbReference>
<proteinExistence type="predicted"/>
<protein>
    <submittedName>
        <fullName evidence="3">Agenet domain protein</fullName>
    </submittedName>
    <submittedName>
        <fullName evidence="2">Cyclin-like F-box; Agenet</fullName>
    </submittedName>
    <submittedName>
        <fullName evidence="4">Putative F-box domain, Agenet-like domain, Agenet domain, plant type</fullName>
    </submittedName>
</protein>
<keyword evidence="2" id="KW-0195">Cyclin</keyword>
<dbReference type="InterPro" id="IPR036047">
    <property type="entry name" value="F-box-like_dom_sf"/>
</dbReference>
<dbReference type="SMART" id="SM00256">
    <property type="entry name" value="FBOX"/>
    <property type="match status" value="1"/>
</dbReference>